<proteinExistence type="predicted"/>
<evidence type="ECO:0000313" key="3">
    <source>
        <dbReference type="Proteomes" id="UP000004508"/>
    </source>
</evidence>
<comment type="caution">
    <text evidence="2">The sequence shown here is derived from an EMBL/GenBank/DDBJ whole genome shotgun (WGS) entry which is preliminary data.</text>
</comment>
<organism evidence="2 3">
    <name type="scientific">Ktedonobacter racemifer DSM 44963</name>
    <dbReference type="NCBI Taxonomy" id="485913"/>
    <lineage>
        <taxon>Bacteria</taxon>
        <taxon>Bacillati</taxon>
        <taxon>Chloroflexota</taxon>
        <taxon>Ktedonobacteria</taxon>
        <taxon>Ktedonobacterales</taxon>
        <taxon>Ktedonobacteraceae</taxon>
        <taxon>Ktedonobacter</taxon>
    </lineage>
</organism>
<feature type="region of interest" description="Disordered" evidence="1">
    <location>
        <begin position="1"/>
        <end position="26"/>
    </location>
</feature>
<accession>D6TYA9</accession>
<dbReference type="Proteomes" id="UP000004508">
    <property type="component" value="Unassembled WGS sequence"/>
</dbReference>
<feature type="compositionally biased region" description="Basic and acidic residues" evidence="1">
    <location>
        <begin position="304"/>
        <end position="321"/>
    </location>
</feature>
<dbReference type="STRING" id="485913.Krac_4126"/>
<protein>
    <submittedName>
        <fullName evidence="2">Transposase IS605 OrfB</fullName>
    </submittedName>
</protein>
<dbReference type="InParanoid" id="D6TYA9"/>
<dbReference type="EMBL" id="ADVG01000003">
    <property type="protein sequence ID" value="EFH83189.1"/>
    <property type="molecule type" value="Genomic_DNA"/>
</dbReference>
<sequence length="553" mass="61837">MGTSEERKCRKNAGGQGIPKKQQEKRAATPTFLLELPLVVDPGQAARLRAHLEAARQLYNAILSQGQKRLRRMRADPAWQEARALPRTHKTERAVAFSALRKTYGFTEAALHEAVKGLRVGWIAEHIEAVLAQTLATRAYRALNRVCLGKARRVRFKSRGRGFSSIENKRNDTSLRFVLQPPEAGNAGYLLWNGDRLPALIDWKDEVVTHGLKHRIKYARLIQRPASSPRAAGADAQGSRYVVQLALEGKPHHKPKHKVGKGIVGGDLGPSTLALVPQEGEASLEVFCAELAPDARTIRRLQRQMERQRRAANPEHYDEKGRIKKQGKKKPQWKQSKRYQATRRRKATKERKLAAHRKSLHGRKVHEVIALGSTIIIEKISYKAWQKTFGKSVGLRAPGMFVDLLRRTVASTGGILIEVPTRTTALSQWCHGCGKKAKKPLSERWHQCACGVGPAQRDLYSAFLAASLDPADPIPSCARYQAYWEGAEARLRAAHERTHQRAKEGQTVPQSFGLTRAGARLPKSPGEPTQEPVFLLGWEELEAWTEPLEPPLL</sequence>
<reference evidence="2 3" key="1">
    <citation type="journal article" date="2011" name="Stand. Genomic Sci.">
        <title>Non-contiguous finished genome sequence and contextual data of the filamentous soil bacterium Ktedonobacter racemifer type strain (SOSP1-21).</title>
        <authorList>
            <person name="Chang Y.J."/>
            <person name="Land M."/>
            <person name="Hauser L."/>
            <person name="Chertkov O."/>
            <person name="Del Rio T.G."/>
            <person name="Nolan M."/>
            <person name="Copeland A."/>
            <person name="Tice H."/>
            <person name="Cheng J.F."/>
            <person name="Lucas S."/>
            <person name="Han C."/>
            <person name="Goodwin L."/>
            <person name="Pitluck S."/>
            <person name="Ivanova N."/>
            <person name="Ovchinikova G."/>
            <person name="Pati A."/>
            <person name="Chen A."/>
            <person name="Palaniappan K."/>
            <person name="Mavromatis K."/>
            <person name="Liolios K."/>
            <person name="Brettin T."/>
            <person name="Fiebig A."/>
            <person name="Rohde M."/>
            <person name="Abt B."/>
            <person name="Goker M."/>
            <person name="Detter J.C."/>
            <person name="Woyke T."/>
            <person name="Bristow J."/>
            <person name="Eisen J.A."/>
            <person name="Markowitz V."/>
            <person name="Hugenholtz P."/>
            <person name="Kyrpides N.C."/>
            <person name="Klenk H.P."/>
            <person name="Lapidus A."/>
        </authorList>
    </citation>
    <scope>NUCLEOTIDE SEQUENCE [LARGE SCALE GENOMIC DNA]</scope>
    <source>
        <strain evidence="3">DSM 44963</strain>
    </source>
</reference>
<dbReference type="RefSeq" id="WP_007913719.1">
    <property type="nucleotide sequence ID" value="NZ_ADVG01000003.1"/>
</dbReference>
<feature type="region of interest" description="Disordered" evidence="1">
    <location>
        <begin position="304"/>
        <end position="358"/>
    </location>
</feature>
<dbReference type="AlphaFoldDB" id="D6TYA9"/>
<keyword evidence="3" id="KW-1185">Reference proteome</keyword>
<feature type="compositionally biased region" description="Basic residues" evidence="1">
    <location>
        <begin position="322"/>
        <end position="358"/>
    </location>
</feature>
<gene>
    <name evidence="2" type="ORF">Krac_4126</name>
</gene>
<evidence type="ECO:0000313" key="2">
    <source>
        <dbReference type="EMBL" id="EFH83189.1"/>
    </source>
</evidence>
<name>D6TYA9_KTERA</name>
<dbReference type="eggNOG" id="COG0675">
    <property type="taxonomic scope" value="Bacteria"/>
</dbReference>
<evidence type="ECO:0000256" key="1">
    <source>
        <dbReference type="SAM" id="MobiDB-lite"/>
    </source>
</evidence>